<comment type="caution">
    <text evidence="1">The sequence shown here is derived from an EMBL/GenBank/DDBJ whole genome shotgun (WGS) entry which is preliminary data.</text>
</comment>
<dbReference type="EMBL" id="AESD01000216">
    <property type="protein sequence ID" value="EHJ13950.1"/>
    <property type="molecule type" value="Genomic_DNA"/>
</dbReference>
<evidence type="ECO:0000313" key="1">
    <source>
        <dbReference type="EMBL" id="EHJ13950.1"/>
    </source>
</evidence>
<gene>
    <name evidence="1" type="ORF">CWATWH0003_1375</name>
</gene>
<sequence length="37" mass="4369">MIDIEVLNIDNTISQDTIYPLSHPYFWSGWICQNLLD</sequence>
<protein>
    <submittedName>
        <fullName evidence="1">Uncharacterized protein</fullName>
    </submittedName>
</protein>
<name>G5J1J2_CROWT</name>
<dbReference type="Proteomes" id="UP000003477">
    <property type="component" value="Unassembled WGS sequence"/>
</dbReference>
<evidence type="ECO:0000313" key="2">
    <source>
        <dbReference type="Proteomes" id="UP000003477"/>
    </source>
</evidence>
<organism evidence="1 2">
    <name type="scientific">Crocosphaera watsonii WH 0003</name>
    <dbReference type="NCBI Taxonomy" id="423471"/>
    <lineage>
        <taxon>Bacteria</taxon>
        <taxon>Bacillati</taxon>
        <taxon>Cyanobacteriota</taxon>
        <taxon>Cyanophyceae</taxon>
        <taxon>Oscillatoriophycideae</taxon>
        <taxon>Chroococcales</taxon>
        <taxon>Aphanothecaceae</taxon>
        <taxon>Crocosphaera</taxon>
    </lineage>
</organism>
<accession>G5J1J2</accession>
<dbReference type="AlphaFoldDB" id="G5J1J2"/>
<reference evidence="1 2" key="1">
    <citation type="journal article" date="2011" name="Front. Microbiol.">
        <title>Two Strains of Crocosphaera watsonii with Highly Conserved Genomes are Distinguished by Strain-Specific Features.</title>
        <authorList>
            <person name="Bench S.R."/>
            <person name="Ilikchyan I.N."/>
            <person name="Tripp H.J."/>
            <person name="Zehr J.P."/>
        </authorList>
    </citation>
    <scope>NUCLEOTIDE SEQUENCE [LARGE SCALE GENOMIC DNA]</scope>
    <source>
        <strain evidence="1 2">WH 0003</strain>
    </source>
</reference>
<proteinExistence type="predicted"/>